<dbReference type="AlphaFoldDB" id="A0A4U5JHB8"/>
<evidence type="ECO:0000256" key="2">
    <source>
        <dbReference type="HAMAP-Rule" id="MF_00755"/>
    </source>
</evidence>
<dbReference type="PANTHER" id="PTHR15441">
    <property type="entry name" value="RIBONUCLEASE P PROTEIN SUBUNIT P14"/>
    <property type="match status" value="1"/>
</dbReference>
<comment type="similarity">
    <text evidence="2">Belongs to the eukaryotic/archaeal RNase P protein component 2 family.</text>
</comment>
<dbReference type="Gene3D" id="3.30.70.3250">
    <property type="entry name" value="Ribonuclease P, Pop5 subunit"/>
    <property type="match status" value="1"/>
</dbReference>
<protein>
    <recommendedName>
        <fullName evidence="2">Ribonuclease P protein component 2</fullName>
        <shortName evidence="2">RNase P component 2</shortName>
        <ecNumber evidence="2">3.1.26.5</ecNumber>
    </recommendedName>
    <alternativeName>
        <fullName evidence="2">Pop5</fullName>
    </alternativeName>
</protein>
<keyword evidence="2" id="KW-0963">Cytoplasm</keyword>
<dbReference type="InterPro" id="IPR002759">
    <property type="entry name" value="Pop5/Rpp14/Rnp2-like"/>
</dbReference>
<keyword evidence="1 2" id="KW-0819">tRNA processing</keyword>
<sequence length="161" mass="18222">MKHLPKHVRPRWRYLAIELESHPDTEIDRRSFQRTLWFATQNLIGDVGSAALDTNLFGFRFEEGDGTAVIRVRRGEVDRLRAVLASIDEIDGQPIGLFVRGVSGTVRACEEKYIRRPQIRSKERTVAFADASRPAVIRNDRIDVELPDGPVGATALDIRDN</sequence>
<name>A0A4U5JHB8_9EURY</name>
<dbReference type="GO" id="GO:0030681">
    <property type="term" value="C:multimeric ribonuclease P complex"/>
    <property type="evidence" value="ECO:0007669"/>
    <property type="project" value="TreeGrafter"/>
</dbReference>
<dbReference type="HAMAP" id="MF_00755">
    <property type="entry name" value="RNase_P_2"/>
    <property type="match status" value="1"/>
</dbReference>
<organism evidence="3 4">
    <name type="scientific">Natronomonas salsuginis</name>
    <dbReference type="NCBI Taxonomy" id="2217661"/>
    <lineage>
        <taxon>Archaea</taxon>
        <taxon>Methanobacteriati</taxon>
        <taxon>Methanobacteriota</taxon>
        <taxon>Stenosarchaea group</taxon>
        <taxon>Halobacteria</taxon>
        <taxon>Halobacteriales</taxon>
        <taxon>Natronomonadaceae</taxon>
        <taxon>Natronomonas</taxon>
    </lineage>
</organism>
<reference evidence="3 4" key="1">
    <citation type="submission" date="2019-04" db="EMBL/GenBank/DDBJ databases">
        <title>Natronomonas sp. F20-122 a newhaloarchaeon isolated from a saline saltern of Isla Bacuta, Huelva, Spain.</title>
        <authorList>
            <person name="Duran-Viseras A."/>
            <person name="Sanchez-Porro C."/>
            <person name="Ventosa A."/>
        </authorList>
    </citation>
    <scope>NUCLEOTIDE SEQUENCE [LARGE SCALE GENOMIC DNA]</scope>
    <source>
        <strain evidence="3 4">F20-122</strain>
    </source>
</reference>
<keyword evidence="4" id="KW-1185">Reference proteome</keyword>
<dbReference type="EC" id="3.1.26.5" evidence="2"/>
<keyword evidence="2" id="KW-0540">Nuclease</keyword>
<dbReference type="GO" id="GO:0005737">
    <property type="term" value="C:cytoplasm"/>
    <property type="evidence" value="ECO:0007669"/>
    <property type="project" value="UniProtKB-SubCell"/>
</dbReference>
<dbReference type="GO" id="GO:0001682">
    <property type="term" value="P:tRNA 5'-leader removal"/>
    <property type="evidence" value="ECO:0007669"/>
    <property type="project" value="UniProtKB-UniRule"/>
</dbReference>
<comment type="catalytic activity">
    <reaction evidence="2">
        <text>Endonucleolytic cleavage of RNA, removing 5'-extranucleotides from tRNA precursor.</text>
        <dbReference type="EC" id="3.1.26.5"/>
    </reaction>
</comment>
<dbReference type="GO" id="GO:0004526">
    <property type="term" value="F:ribonuclease P activity"/>
    <property type="evidence" value="ECO:0007669"/>
    <property type="project" value="UniProtKB-UniRule"/>
</dbReference>
<dbReference type="Proteomes" id="UP000308037">
    <property type="component" value="Unassembled WGS sequence"/>
</dbReference>
<dbReference type="PANTHER" id="PTHR15441:SF2">
    <property type="entry name" value="RIBONUCLEASE P_MRP PROTEIN SUBUNIT POP5"/>
    <property type="match status" value="1"/>
</dbReference>
<dbReference type="Pfam" id="PF01900">
    <property type="entry name" value="RNase_P_Rpp14"/>
    <property type="match status" value="1"/>
</dbReference>
<dbReference type="OrthoDB" id="19261at2157"/>
<dbReference type="InterPro" id="IPR038085">
    <property type="entry name" value="Rnp2-like_sf"/>
</dbReference>
<keyword evidence="2" id="KW-0255">Endonuclease</keyword>
<proteinExistence type="inferred from homology"/>
<dbReference type="EMBL" id="QKNX01000001">
    <property type="protein sequence ID" value="TKR28265.1"/>
    <property type="molecule type" value="Genomic_DNA"/>
</dbReference>
<dbReference type="GO" id="GO:0033204">
    <property type="term" value="F:ribonuclease P RNA binding"/>
    <property type="evidence" value="ECO:0007669"/>
    <property type="project" value="TreeGrafter"/>
</dbReference>
<comment type="subunit">
    <text evidence="2">Consists of a catalytic RNA component and at least 4-5 protein subunits.</text>
</comment>
<comment type="caution">
    <text evidence="3">The sequence shown here is derived from an EMBL/GenBank/DDBJ whole genome shotgun (WGS) entry which is preliminary data.</text>
</comment>
<evidence type="ECO:0000256" key="1">
    <source>
        <dbReference type="ARBA" id="ARBA00022694"/>
    </source>
</evidence>
<dbReference type="SUPFAM" id="SSF160350">
    <property type="entry name" value="Rnp2-like"/>
    <property type="match status" value="1"/>
</dbReference>
<dbReference type="RefSeq" id="WP_137275566.1">
    <property type="nucleotide sequence ID" value="NZ_QKNX01000001.1"/>
</dbReference>
<keyword evidence="2" id="KW-0378">Hydrolase</keyword>
<comment type="function">
    <text evidence="2">Part of ribonuclease P, a protein complex that generates mature tRNA molecules by cleaving their 5'-ends.</text>
</comment>
<comment type="subcellular location">
    <subcellularLocation>
        <location evidence="2">Cytoplasm</location>
    </subcellularLocation>
</comment>
<evidence type="ECO:0000313" key="4">
    <source>
        <dbReference type="Proteomes" id="UP000308037"/>
    </source>
</evidence>
<accession>A0A4U5JHB8</accession>
<gene>
    <name evidence="2" type="primary">rnp2</name>
    <name evidence="3" type="ORF">DM868_04140</name>
</gene>
<evidence type="ECO:0000313" key="3">
    <source>
        <dbReference type="EMBL" id="TKR28265.1"/>
    </source>
</evidence>